<dbReference type="GeneID" id="72777173"/>
<dbReference type="InterPro" id="IPR006142">
    <property type="entry name" value="INTEIN"/>
</dbReference>
<evidence type="ECO:0000313" key="3">
    <source>
        <dbReference type="Proteomes" id="UP001056425"/>
    </source>
</evidence>
<keyword evidence="2" id="KW-0540">Nuclease</keyword>
<keyword evidence="3" id="KW-1185">Reference proteome</keyword>
<accession>A0A9E7SCS0</accession>
<dbReference type="EMBL" id="CP080572">
    <property type="protein sequence ID" value="USH00354.1"/>
    <property type="molecule type" value="Genomic_DNA"/>
</dbReference>
<name>A0A9E7SCS0_9EURY</name>
<dbReference type="PRINTS" id="PR00379">
    <property type="entry name" value="INTEIN"/>
</dbReference>
<dbReference type="GO" id="GO:0016539">
    <property type="term" value="P:intein-mediated protein splicing"/>
    <property type="evidence" value="ECO:0007669"/>
    <property type="project" value="InterPro"/>
</dbReference>
<dbReference type="RefSeq" id="WP_251949637.1">
    <property type="nucleotide sequence ID" value="NZ_CP080572.1"/>
</dbReference>
<dbReference type="InterPro" id="IPR027434">
    <property type="entry name" value="Homing_endonucl"/>
</dbReference>
<dbReference type="AlphaFoldDB" id="A0A9E7SCS0"/>
<sequence>MRSLKELNIEELHRVIQRAKELRDQNISYSRIASILGEEFKVRVSKPTVMRWCKGLHNPFNKTKEIPLEPSPSLSYVIGVFLGDGSTTKLKNGRYIIKLKAIDREFVERFRNALGNLCIKTTFGFEHDSTRVDRWYAEGSNKTLFQFLNGPREQLFKVAREYPREFLQGLFDSEGFPVISAKNRFQVRVALANSDLELLNTTKRLLLEKFGISTRLIQTHKKGTPIVIRGVEYKYNVNMYLLWIYRLGHVWRFAKEIGFTSSRKQEKLEDALHLSEMPTEEAIRIWHQNYMKGSRGYIKRPLKQH</sequence>
<dbReference type="Pfam" id="PF14528">
    <property type="entry name" value="LAGLIDADG_3"/>
    <property type="match status" value="2"/>
</dbReference>
<dbReference type="KEGG" id="thei:K1720_02475"/>
<evidence type="ECO:0000313" key="2">
    <source>
        <dbReference type="EMBL" id="USH00354.1"/>
    </source>
</evidence>
<dbReference type="Gene3D" id="3.10.28.10">
    <property type="entry name" value="Homing endonucleases"/>
    <property type="match status" value="1"/>
</dbReference>
<dbReference type="PROSITE" id="PS50819">
    <property type="entry name" value="INTEIN_ENDONUCLEASE"/>
    <property type="match status" value="1"/>
</dbReference>
<dbReference type="InterPro" id="IPR004042">
    <property type="entry name" value="Intein_endonuc_central"/>
</dbReference>
<dbReference type="SUPFAM" id="SSF55608">
    <property type="entry name" value="Homing endonucleases"/>
    <property type="match status" value="2"/>
</dbReference>
<dbReference type="Proteomes" id="UP001056425">
    <property type="component" value="Chromosome"/>
</dbReference>
<reference evidence="2 3" key="1">
    <citation type="submission" date="2021-08" db="EMBL/GenBank/DDBJ databases">
        <title>Thermococcus onnuriiensis IOH2.</title>
        <authorList>
            <person name="Park Y.-J."/>
        </authorList>
    </citation>
    <scope>NUCLEOTIDE SEQUENCE [LARGE SCALE GENOMIC DNA]</scope>
    <source>
        <strain evidence="2 3">IOH2</strain>
    </source>
</reference>
<proteinExistence type="predicted"/>
<dbReference type="InterPro" id="IPR004860">
    <property type="entry name" value="LAGLIDADG_dom"/>
</dbReference>
<organism evidence="2 3">
    <name type="scientific">Thermococcus argininiproducens</name>
    <dbReference type="NCBI Taxonomy" id="2866384"/>
    <lineage>
        <taxon>Archaea</taxon>
        <taxon>Methanobacteriati</taxon>
        <taxon>Methanobacteriota</taxon>
        <taxon>Thermococci</taxon>
        <taxon>Thermococcales</taxon>
        <taxon>Thermococcaceae</taxon>
        <taxon>Thermococcus</taxon>
    </lineage>
</organism>
<protein>
    <submittedName>
        <fullName evidence="2">DNA endonuclease</fullName>
    </submittedName>
</protein>
<keyword evidence="2" id="KW-0378">Hydrolase</keyword>
<gene>
    <name evidence="2" type="ORF">K1720_02475</name>
</gene>
<keyword evidence="2" id="KW-0255">Endonuclease</keyword>
<evidence type="ECO:0000259" key="1">
    <source>
        <dbReference type="PROSITE" id="PS50819"/>
    </source>
</evidence>
<dbReference type="GO" id="GO:0004519">
    <property type="term" value="F:endonuclease activity"/>
    <property type="evidence" value="ECO:0007669"/>
    <property type="project" value="UniProtKB-KW"/>
</dbReference>
<feature type="domain" description="DOD-type homing endonuclease" evidence="1">
    <location>
        <begin position="77"/>
        <end position="212"/>
    </location>
</feature>